<dbReference type="PANTHER" id="PTHR43597:SF5">
    <property type="entry name" value="SUFE-LIKE PROTEIN 2, CHLOROPLASTIC"/>
    <property type="match status" value="1"/>
</dbReference>
<feature type="domain" description="Fe-S metabolism associated" evidence="5">
    <location>
        <begin position="87"/>
        <end position="206"/>
    </location>
</feature>
<dbReference type="EMBL" id="BDDD01004128">
    <property type="protein sequence ID" value="GAV87007.1"/>
    <property type="molecule type" value="Genomic_DNA"/>
</dbReference>
<reference evidence="7" key="1">
    <citation type="submission" date="2016-04" db="EMBL/GenBank/DDBJ databases">
        <title>Cephalotus genome sequencing.</title>
        <authorList>
            <person name="Fukushima K."/>
            <person name="Hasebe M."/>
            <person name="Fang X."/>
        </authorList>
    </citation>
    <scope>NUCLEOTIDE SEQUENCE [LARGE SCALE GENOMIC DNA]</scope>
    <source>
        <strain evidence="7">cv. St1</strain>
    </source>
</reference>
<dbReference type="Gene3D" id="3.90.1010.10">
    <property type="match status" value="1"/>
</dbReference>
<dbReference type="SUPFAM" id="SSF82649">
    <property type="entry name" value="SufE/NifU"/>
    <property type="match status" value="1"/>
</dbReference>
<dbReference type="AlphaFoldDB" id="A0A1Q3D3D0"/>
<dbReference type="PANTHER" id="PTHR43597">
    <property type="entry name" value="SULFUR ACCEPTOR PROTEIN CSDE"/>
    <property type="match status" value="1"/>
</dbReference>
<comment type="caution">
    <text evidence="6">The sequence shown here is derived from an EMBL/GenBank/DDBJ whole genome shotgun (WGS) entry which is preliminary data.</text>
</comment>
<dbReference type="GO" id="GO:0051176">
    <property type="term" value="P:positive regulation of sulfur metabolic process"/>
    <property type="evidence" value="ECO:0007669"/>
    <property type="project" value="UniProtKB-ARBA"/>
</dbReference>
<dbReference type="Pfam" id="PF02657">
    <property type="entry name" value="SufE"/>
    <property type="match status" value="1"/>
</dbReference>
<evidence type="ECO:0000313" key="6">
    <source>
        <dbReference type="EMBL" id="GAV87007.1"/>
    </source>
</evidence>
<evidence type="ECO:0000256" key="2">
    <source>
        <dbReference type="ARBA" id="ARBA00010282"/>
    </source>
</evidence>
<dbReference type="InterPro" id="IPR003808">
    <property type="entry name" value="Fe-S_metab-assoc_dom"/>
</dbReference>
<evidence type="ECO:0000313" key="7">
    <source>
        <dbReference type="Proteomes" id="UP000187406"/>
    </source>
</evidence>
<keyword evidence="7" id="KW-1185">Reference proteome</keyword>
<evidence type="ECO:0000256" key="3">
    <source>
        <dbReference type="ARBA" id="ARBA00022528"/>
    </source>
</evidence>
<protein>
    <submittedName>
        <fullName evidence="6">SufE domain-containing protein</fullName>
    </submittedName>
</protein>
<evidence type="ECO:0000256" key="1">
    <source>
        <dbReference type="ARBA" id="ARBA00004229"/>
    </source>
</evidence>
<proteinExistence type="inferred from homology"/>
<keyword evidence="4" id="KW-0934">Plastid</keyword>
<dbReference type="InParanoid" id="A0A1Q3D3D0"/>
<dbReference type="STRING" id="3775.A0A1Q3D3D0"/>
<organism evidence="6 7">
    <name type="scientific">Cephalotus follicularis</name>
    <name type="common">Albany pitcher plant</name>
    <dbReference type="NCBI Taxonomy" id="3775"/>
    <lineage>
        <taxon>Eukaryota</taxon>
        <taxon>Viridiplantae</taxon>
        <taxon>Streptophyta</taxon>
        <taxon>Embryophyta</taxon>
        <taxon>Tracheophyta</taxon>
        <taxon>Spermatophyta</taxon>
        <taxon>Magnoliopsida</taxon>
        <taxon>eudicotyledons</taxon>
        <taxon>Gunneridae</taxon>
        <taxon>Pentapetalae</taxon>
        <taxon>rosids</taxon>
        <taxon>fabids</taxon>
        <taxon>Oxalidales</taxon>
        <taxon>Cephalotaceae</taxon>
        <taxon>Cephalotus</taxon>
    </lineage>
</organism>
<sequence length="216" mass="24532">MNSATAFKTSTPPPTTTRRRTTLILSSFIKQPIFNTKNIHLTLKSLKCFVDIPNLSVSCSSTTTRTDSPIESEEERVANKLQRLVFEFRSLTEPIDRVKRLLHYAETLPPLNESARVEANRVTGCTTQVWVEAKMDEFGRMRFGADSDSQITKGFISCLVWMLDGAYPDEVLTVKTEDLTDMNVGIHGKEKSRVNTWRNVLAAMQDRTSNILSRWK</sequence>
<dbReference type="Proteomes" id="UP000187406">
    <property type="component" value="Unassembled WGS sequence"/>
</dbReference>
<dbReference type="OrthoDB" id="411584at2759"/>
<keyword evidence="3" id="KW-0150">Chloroplast</keyword>
<evidence type="ECO:0000256" key="4">
    <source>
        <dbReference type="ARBA" id="ARBA00022640"/>
    </source>
</evidence>
<dbReference type="FunFam" id="3.90.1010.10:FF:000010">
    <property type="entry name" value="Quinolinate synthase, chloroplastic"/>
    <property type="match status" value="1"/>
</dbReference>
<dbReference type="GO" id="GO:0008047">
    <property type="term" value="F:enzyme activator activity"/>
    <property type="evidence" value="ECO:0007669"/>
    <property type="project" value="UniProtKB-ARBA"/>
</dbReference>
<dbReference type="GO" id="GO:0016226">
    <property type="term" value="P:iron-sulfur cluster assembly"/>
    <property type="evidence" value="ECO:0007669"/>
    <property type="project" value="UniProtKB-ARBA"/>
</dbReference>
<gene>
    <name evidence="6" type="ORF">CFOL_v3_30433</name>
</gene>
<comment type="similarity">
    <text evidence="2">Belongs to the SufE family.</text>
</comment>
<evidence type="ECO:0000259" key="5">
    <source>
        <dbReference type="Pfam" id="PF02657"/>
    </source>
</evidence>
<accession>A0A1Q3D3D0</accession>
<dbReference type="GO" id="GO:0009507">
    <property type="term" value="C:chloroplast"/>
    <property type="evidence" value="ECO:0007669"/>
    <property type="project" value="UniProtKB-SubCell"/>
</dbReference>
<comment type="subcellular location">
    <subcellularLocation>
        <location evidence="1">Plastid</location>
        <location evidence="1">Chloroplast</location>
    </subcellularLocation>
</comment>
<name>A0A1Q3D3D0_CEPFO</name>